<keyword evidence="3" id="KW-1185">Reference proteome</keyword>
<reference evidence="2" key="1">
    <citation type="submission" date="2021-06" db="EMBL/GenBank/DDBJ databases">
        <authorList>
            <person name="Hodson N. C."/>
            <person name="Mongue J. A."/>
            <person name="Jaron S. K."/>
        </authorList>
    </citation>
    <scope>NUCLEOTIDE SEQUENCE</scope>
</reference>
<name>A0A8J2KB45_9HEXA</name>
<evidence type="ECO:0000313" key="2">
    <source>
        <dbReference type="EMBL" id="CAG7732973.1"/>
    </source>
</evidence>
<dbReference type="AlphaFoldDB" id="A0A8J2KB45"/>
<dbReference type="InterPro" id="IPR045627">
    <property type="entry name" value="FBXL18_LRR"/>
</dbReference>
<dbReference type="EMBL" id="CAJVCH010241114">
    <property type="protein sequence ID" value="CAG7732973.1"/>
    <property type="molecule type" value="Genomic_DNA"/>
</dbReference>
<proteinExistence type="predicted"/>
<dbReference type="GO" id="GO:0031146">
    <property type="term" value="P:SCF-dependent proteasomal ubiquitin-dependent protein catabolic process"/>
    <property type="evidence" value="ECO:0007669"/>
    <property type="project" value="InterPro"/>
</dbReference>
<comment type="caution">
    <text evidence="2">The sequence shown here is derived from an EMBL/GenBank/DDBJ whole genome shotgun (WGS) entry which is preliminary data.</text>
</comment>
<organism evidence="2 3">
    <name type="scientific">Allacma fusca</name>
    <dbReference type="NCBI Taxonomy" id="39272"/>
    <lineage>
        <taxon>Eukaryota</taxon>
        <taxon>Metazoa</taxon>
        <taxon>Ecdysozoa</taxon>
        <taxon>Arthropoda</taxon>
        <taxon>Hexapoda</taxon>
        <taxon>Collembola</taxon>
        <taxon>Symphypleona</taxon>
        <taxon>Sminthuridae</taxon>
        <taxon>Allacma</taxon>
    </lineage>
</organism>
<evidence type="ECO:0000259" key="1">
    <source>
        <dbReference type="Pfam" id="PF19729"/>
    </source>
</evidence>
<accession>A0A8J2KB45</accession>
<gene>
    <name evidence="2" type="ORF">AFUS01_LOCUS21450</name>
</gene>
<protein>
    <recommendedName>
        <fullName evidence="1">F-box/LRR-repeat protein 18 LRR domain-containing protein</fullName>
    </recommendedName>
</protein>
<dbReference type="Pfam" id="PF19729">
    <property type="entry name" value="LRR_FBXL18"/>
    <property type="match status" value="1"/>
</dbReference>
<sequence>MVVKSLSTLCKWKNLRKLTIEGAPIHDGRFLVDIAKSCRLKSLNLRYLGARAKCNYIEDLCTALRHLQGLQDFRLEQNYIGSTVRLLTSLKQCKSLRRFLLWSNSNDQALDQQSCLSLMEACLELQMLYITIGATTKIMCETIRKNIESKYKRSRPGLHVVIRRGTTTDIEDEILPTIYPSVHYRNMVVFAPQICQQNDFNVL</sequence>
<evidence type="ECO:0000313" key="3">
    <source>
        <dbReference type="Proteomes" id="UP000708208"/>
    </source>
</evidence>
<dbReference type="Proteomes" id="UP000708208">
    <property type="component" value="Unassembled WGS sequence"/>
</dbReference>
<feature type="domain" description="F-box/LRR-repeat protein 18 LRR" evidence="1">
    <location>
        <begin position="6"/>
        <end position="157"/>
    </location>
</feature>
<dbReference type="OrthoDB" id="6705608at2759"/>